<evidence type="ECO:0000256" key="1">
    <source>
        <dbReference type="SAM" id="MobiDB-lite"/>
    </source>
</evidence>
<dbReference type="AlphaFoldDB" id="G7YB78"/>
<feature type="region of interest" description="Disordered" evidence="1">
    <location>
        <begin position="1"/>
        <end position="25"/>
    </location>
</feature>
<feature type="compositionally biased region" description="Basic and acidic residues" evidence="1">
    <location>
        <begin position="580"/>
        <end position="596"/>
    </location>
</feature>
<proteinExistence type="predicted"/>
<feature type="compositionally biased region" description="Polar residues" evidence="1">
    <location>
        <begin position="472"/>
        <end position="492"/>
    </location>
</feature>
<name>G7YB78_CLOSI</name>
<feature type="compositionally biased region" description="Polar residues" evidence="1">
    <location>
        <begin position="378"/>
        <end position="390"/>
    </location>
</feature>
<feature type="compositionally biased region" description="Polar residues" evidence="1">
    <location>
        <begin position="517"/>
        <end position="527"/>
    </location>
</feature>
<organism evidence="2 3">
    <name type="scientific">Clonorchis sinensis</name>
    <name type="common">Chinese liver fluke</name>
    <dbReference type="NCBI Taxonomy" id="79923"/>
    <lineage>
        <taxon>Eukaryota</taxon>
        <taxon>Metazoa</taxon>
        <taxon>Spiralia</taxon>
        <taxon>Lophotrochozoa</taxon>
        <taxon>Platyhelminthes</taxon>
        <taxon>Trematoda</taxon>
        <taxon>Digenea</taxon>
        <taxon>Opisthorchiida</taxon>
        <taxon>Opisthorchiata</taxon>
        <taxon>Opisthorchiidae</taxon>
        <taxon>Clonorchis</taxon>
    </lineage>
</organism>
<gene>
    <name evidence="2" type="ORF">CLF_104241</name>
</gene>
<sequence length="596" mass="65750">MLAYRKHSELSTSPSAQSDNLEIDNTDGATIDQPPFFLLQWYDGDEDDVVFGYSTLGLMVLNTGQKCDGNSTPQEIHKPCVLELLKHWGLVKVQRTSISAWLVLEEVTTKLVLVEAHQVDAAGLDHLVLVQRPLTKRSASPIDQPNLRTTVSPQWTTFCTRITSTLAATVMLGRNLWPQFDVVCFHRRSVLFDLMNRNDLGGIHVRLGVRGDHKFDGNSRIALTRRALRRVKPVVSCRRIFPRNLPTANTESMISLGEASPSQNSELLDNPGPSADSYPQLDHHIYDTAHSALIERDTYLNRLSHTNPTRFSLDFGIVQRGLSDSHIPQAAPRFTNPRTNLNSTNDQTLMVNNPNSRSSLASQSGTHNIPPAQVSAARDNSQRVLGTNRPSVRPTGMTIPARASTSSQTRMPLNLRLLRVLAENRGYNATSNASSIDPSAFGTRPPVTLNLAPDSHRSSTTYRSAPPIHSRPLNNEGTPNHASNASVNNPSGRSMDRRIRVVRQPSVVVQRVLNMPSEVQSSTSGASSVEDIQAPTVVTPDIRSILNNPGSQEQQHPSPESSDRSRTPEYSDSSLVEAVDDSHDSDWRVSHDILED</sequence>
<feature type="compositionally biased region" description="Polar residues" evidence="1">
    <location>
        <begin position="10"/>
        <end position="20"/>
    </location>
</feature>
<feature type="compositionally biased region" description="Low complexity" evidence="1">
    <location>
        <begin position="551"/>
        <end position="560"/>
    </location>
</feature>
<dbReference type="Proteomes" id="UP000008909">
    <property type="component" value="Unassembled WGS sequence"/>
</dbReference>
<feature type="compositionally biased region" description="Polar residues" evidence="1">
    <location>
        <begin position="354"/>
        <end position="367"/>
    </location>
</feature>
<evidence type="ECO:0000313" key="2">
    <source>
        <dbReference type="EMBL" id="GAA50212.1"/>
    </source>
</evidence>
<reference key="2">
    <citation type="submission" date="2011-10" db="EMBL/GenBank/DDBJ databases">
        <title>The genome and transcriptome sequence of Clonorchis sinensis provide insights into the carcinogenic liver fluke.</title>
        <authorList>
            <person name="Wang X."/>
            <person name="Huang Y."/>
            <person name="Chen W."/>
            <person name="Liu H."/>
            <person name="Guo L."/>
            <person name="Chen Y."/>
            <person name="Luo F."/>
            <person name="Zhou W."/>
            <person name="Sun J."/>
            <person name="Mao Q."/>
            <person name="Liang P."/>
            <person name="Zhou C."/>
            <person name="Tian Y."/>
            <person name="Men J."/>
            <person name="Lv X."/>
            <person name="Huang L."/>
            <person name="Zhou J."/>
            <person name="Hu Y."/>
            <person name="Li R."/>
            <person name="Zhang F."/>
            <person name="Lei H."/>
            <person name="Li X."/>
            <person name="Hu X."/>
            <person name="Liang C."/>
            <person name="Xu J."/>
            <person name="Wu Z."/>
            <person name="Yu X."/>
        </authorList>
    </citation>
    <scope>NUCLEOTIDE SEQUENCE</scope>
    <source>
        <strain>Henan</strain>
    </source>
</reference>
<reference evidence="2" key="1">
    <citation type="journal article" date="2011" name="Genome Biol.">
        <title>The draft genome of the carcinogenic human liver fluke Clonorchis sinensis.</title>
        <authorList>
            <person name="Wang X."/>
            <person name="Chen W."/>
            <person name="Huang Y."/>
            <person name="Sun J."/>
            <person name="Men J."/>
            <person name="Liu H."/>
            <person name="Luo F."/>
            <person name="Guo L."/>
            <person name="Lv X."/>
            <person name="Deng C."/>
            <person name="Zhou C."/>
            <person name="Fan Y."/>
            <person name="Li X."/>
            <person name="Huang L."/>
            <person name="Hu Y."/>
            <person name="Liang C."/>
            <person name="Hu X."/>
            <person name="Xu J."/>
            <person name="Yu X."/>
        </authorList>
    </citation>
    <scope>NUCLEOTIDE SEQUENCE [LARGE SCALE GENOMIC DNA]</scope>
    <source>
        <strain evidence="2">Henan</strain>
    </source>
</reference>
<keyword evidence="3" id="KW-1185">Reference proteome</keyword>
<feature type="region of interest" description="Disordered" evidence="1">
    <location>
        <begin position="354"/>
        <end position="408"/>
    </location>
</feature>
<protein>
    <submittedName>
        <fullName evidence="2">Uncharacterized protein</fullName>
    </submittedName>
</protein>
<accession>G7YB78</accession>
<evidence type="ECO:0000313" key="3">
    <source>
        <dbReference type="Proteomes" id="UP000008909"/>
    </source>
</evidence>
<feature type="region of interest" description="Disordered" evidence="1">
    <location>
        <begin position="513"/>
        <end position="596"/>
    </location>
</feature>
<dbReference type="EMBL" id="DF143022">
    <property type="protein sequence ID" value="GAA50212.1"/>
    <property type="molecule type" value="Genomic_DNA"/>
</dbReference>
<feature type="region of interest" description="Disordered" evidence="1">
    <location>
        <begin position="431"/>
        <end position="498"/>
    </location>
</feature>